<organism evidence="2 3">
    <name type="scientific">Frigoriglobus tundricola</name>
    <dbReference type="NCBI Taxonomy" id="2774151"/>
    <lineage>
        <taxon>Bacteria</taxon>
        <taxon>Pseudomonadati</taxon>
        <taxon>Planctomycetota</taxon>
        <taxon>Planctomycetia</taxon>
        <taxon>Gemmatales</taxon>
        <taxon>Gemmataceae</taxon>
        <taxon>Frigoriglobus</taxon>
    </lineage>
</organism>
<evidence type="ECO:0000313" key="3">
    <source>
        <dbReference type="Proteomes" id="UP000503447"/>
    </source>
</evidence>
<reference evidence="3" key="1">
    <citation type="submission" date="2020-05" db="EMBL/GenBank/DDBJ databases">
        <title>Frigoriglobus tundricola gen. nov., sp. nov., a psychrotolerant cellulolytic planctomycete of the family Gemmataceae with two divergent copies of 16S rRNA gene.</title>
        <authorList>
            <person name="Kulichevskaya I.S."/>
            <person name="Ivanova A.A."/>
            <person name="Naumoff D.G."/>
            <person name="Beletsky A.V."/>
            <person name="Rijpstra W.I.C."/>
            <person name="Sinninghe Damste J.S."/>
            <person name="Mardanov A.V."/>
            <person name="Ravin N.V."/>
            <person name="Dedysh S.N."/>
        </authorList>
    </citation>
    <scope>NUCLEOTIDE SEQUENCE [LARGE SCALE GENOMIC DNA]</scope>
    <source>
        <strain evidence="3">PL17</strain>
    </source>
</reference>
<gene>
    <name evidence="2" type="ORF">FTUN_1952</name>
</gene>
<sequence>MKRAVRLAVVALVALGLMAGGFVIATTSPTRDSIYPKCITYTATGLHCPGCGTGRASHFLLNGRLLDALQCNLFAPFILPFFLVALFRSLLIWALDRPFPEPRIRALWLRLLAAALIIYTVARNIPAEPFNQLAPREVEPVTQASHSLIAR</sequence>
<keyword evidence="1" id="KW-0812">Transmembrane</keyword>
<feature type="transmembrane region" description="Helical" evidence="1">
    <location>
        <begin position="73"/>
        <end position="95"/>
    </location>
</feature>
<evidence type="ECO:0008006" key="4">
    <source>
        <dbReference type="Google" id="ProtNLM"/>
    </source>
</evidence>
<dbReference type="AlphaFoldDB" id="A0A6M5YN97"/>
<dbReference type="Pfam" id="PF10825">
    <property type="entry name" value="DUF2752"/>
    <property type="match status" value="1"/>
</dbReference>
<keyword evidence="1" id="KW-1133">Transmembrane helix</keyword>
<evidence type="ECO:0000313" key="2">
    <source>
        <dbReference type="EMBL" id="QJW94432.1"/>
    </source>
</evidence>
<accession>A0A6M5YN97</accession>
<protein>
    <recommendedName>
        <fullName evidence="4">DUF2752 domain-containing protein</fullName>
    </recommendedName>
</protein>
<dbReference type="RefSeq" id="WP_171470434.1">
    <property type="nucleotide sequence ID" value="NZ_CP053452.2"/>
</dbReference>
<proteinExistence type="predicted"/>
<dbReference type="EMBL" id="CP053452">
    <property type="protein sequence ID" value="QJW94432.1"/>
    <property type="molecule type" value="Genomic_DNA"/>
</dbReference>
<dbReference type="KEGG" id="ftj:FTUN_1952"/>
<keyword evidence="1" id="KW-0472">Membrane</keyword>
<name>A0A6M5YN97_9BACT</name>
<keyword evidence="3" id="KW-1185">Reference proteome</keyword>
<dbReference type="InterPro" id="IPR021215">
    <property type="entry name" value="DUF2752"/>
</dbReference>
<dbReference type="Proteomes" id="UP000503447">
    <property type="component" value="Chromosome"/>
</dbReference>
<feature type="transmembrane region" description="Helical" evidence="1">
    <location>
        <begin position="107"/>
        <end position="125"/>
    </location>
</feature>
<evidence type="ECO:0000256" key="1">
    <source>
        <dbReference type="SAM" id="Phobius"/>
    </source>
</evidence>